<feature type="transmembrane region" description="Helical" evidence="8">
    <location>
        <begin position="148"/>
        <end position="173"/>
    </location>
</feature>
<feature type="transmembrane region" description="Helical" evidence="8">
    <location>
        <begin position="309"/>
        <end position="329"/>
    </location>
</feature>
<feature type="transmembrane region" description="Helical" evidence="8">
    <location>
        <begin position="371"/>
        <end position="394"/>
    </location>
</feature>
<evidence type="ECO:0000313" key="10">
    <source>
        <dbReference type="EMBL" id="KIW46054.1"/>
    </source>
</evidence>
<gene>
    <name evidence="10" type="ORF">PV06_01747</name>
</gene>
<evidence type="ECO:0000256" key="5">
    <source>
        <dbReference type="ARBA" id="ARBA00022989"/>
    </source>
</evidence>
<feature type="transmembrane region" description="Helical" evidence="8">
    <location>
        <begin position="14"/>
        <end position="40"/>
    </location>
</feature>
<dbReference type="Proteomes" id="UP000053342">
    <property type="component" value="Unassembled WGS sequence"/>
</dbReference>
<keyword evidence="4 8" id="KW-0812">Transmembrane</keyword>
<evidence type="ECO:0000256" key="1">
    <source>
        <dbReference type="ARBA" id="ARBA00004141"/>
    </source>
</evidence>
<dbReference type="AlphaFoldDB" id="A0A0D2EDQ9"/>
<feature type="transmembrane region" description="Helical" evidence="8">
    <location>
        <begin position="185"/>
        <end position="202"/>
    </location>
</feature>
<evidence type="ECO:0000256" key="6">
    <source>
        <dbReference type="ARBA" id="ARBA00023136"/>
    </source>
</evidence>
<feature type="transmembrane region" description="Helical" evidence="8">
    <location>
        <begin position="60"/>
        <end position="81"/>
    </location>
</feature>
<evidence type="ECO:0000256" key="3">
    <source>
        <dbReference type="ARBA" id="ARBA00022448"/>
    </source>
</evidence>
<organism evidence="10 11">
    <name type="scientific">Exophiala oligosperma</name>
    <dbReference type="NCBI Taxonomy" id="215243"/>
    <lineage>
        <taxon>Eukaryota</taxon>
        <taxon>Fungi</taxon>
        <taxon>Dikarya</taxon>
        <taxon>Ascomycota</taxon>
        <taxon>Pezizomycotina</taxon>
        <taxon>Eurotiomycetes</taxon>
        <taxon>Chaetothyriomycetidae</taxon>
        <taxon>Chaetothyriales</taxon>
        <taxon>Herpotrichiellaceae</taxon>
        <taxon>Exophiala</taxon>
    </lineage>
</organism>
<keyword evidence="3 7" id="KW-0813">Transport</keyword>
<dbReference type="PANTHER" id="PTHR48022">
    <property type="entry name" value="PLASTIDIC GLUCOSE TRANSPORTER 4"/>
    <property type="match status" value="1"/>
</dbReference>
<feature type="transmembrane region" description="Helical" evidence="8">
    <location>
        <begin position="114"/>
        <end position="136"/>
    </location>
</feature>
<reference evidence="10 11" key="1">
    <citation type="submission" date="2015-01" db="EMBL/GenBank/DDBJ databases">
        <title>The Genome Sequence of Exophiala oligosperma CBS72588.</title>
        <authorList>
            <consortium name="The Broad Institute Genomics Platform"/>
            <person name="Cuomo C."/>
            <person name="de Hoog S."/>
            <person name="Gorbushina A."/>
            <person name="Stielow B."/>
            <person name="Teixiera M."/>
            <person name="Abouelleil A."/>
            <person name="Chapman S.B."/>
            <person name="Priest M."/>
            <person name="Young S.K."/>
            <person name="Wortman J."/>
            <person name="Nusbaum C."/>
            <person name="Birren B."/>
        </authorList>
    </citation>
    <scope>NUCLEOTIDE SEQUENCE [LARGE SCALE GENOMIC DNA]</scope>
    <source>
        <strain evidence="10 11">CBS 72588</strain>
    </source>
</reference>
<evidence type="ECO:0000256" key="4">
    <source>
        <dbReference type="ARBA" id="ARBA00022692"/>
    </source>
</evidence>
<keyword evidence="5 8" id="KW-1133">Transmembrane helix</keyword>
<feature type="transmembrane region" description="Helical" evidence="8">
    <location>
        <begin position="271"/>
        <end position="289"/>
    </location>
</feature>
<dbReference type="HOGENOM" id="CLU_001265_30_13_1"/>
<dbReference type="InterPro" id="IPR005828">
    <property type="entry name" value="MFS_sugar_transport-like"/>
</dbReference>
<dbReference type="InterPro" id="IPR050360">
    <property type="entry name" value="MFS_Sugar_Transporters"/>
</dbReference>
<feature type="transmembrane region" description="Helical" evidence="8">
    <location>
        <begin position="436"/>
        <end position="455"/>
    </location>
</feature>
<keyword evidence="11" id="KW-1185">Reference proteome</keyword>
<dbReference type="NCBIfam" id="TIGR00879">
    <property type="entry name" value="SP"/>
    <property type="match status" value="1"/>
</dbReference>
<evidence type="ECO:0000259" key="9">
    <source>
        <dbReference type="PROSITE" id="PS50850"/>
    </source>
</evidence>
<dbReference type="OrthoDB" id="6612291at2759"/>
<protein>
    <recommendedName>
        <fullName evidence="9">Major facilitator superfamily (MFS) profile domain-containing protein</fullName>
    </recommendedName>
</protein>
<feature type="transmembrane region" description="Helical" evidence="8">
    <location>
        <begin position="406"/>
        <end position="430"/>
    </location>
</feature>
<dbReference type="InterPro" id="IPR036259">
    <property type="entry name" value="MFS_trans_sf"/>
</dbReference>
<dbReference type="GO" id="GO:0016020">
    <property type="term" value="C:membrane"/>
    <property type="evidence" value="ECO:0007669"/>
    <property type="project" value="UniProtKB-SubCell"/>
</dbReference>
<dbReference type="Gene3D" id="1.20.1250.20">
    <property type="entry name" value="MFS general substrate transporter like domains"/>
    <property type="match status" value="1"/>
</dbReference>
<comment type="subcellular location">
    <subcellularLocation>
        <location evidence="1">Membrane</location>
        <topology evidence="1">Multi-pass membrane protein</topology>
    </subcellularLocation>
</comment>
<dbReference type="Pfam" id="PF00083">
    <property type="entry name" value="Sugar_tr"/>
    <property type="match status" value="1"/>
</dbReference>
<evidence type="ECO:0000256" key="7">
    <source>
        <dbReference type="RuleBase" id="RU003346"/>
    </source>
</evidence>
<dbReference type="PANTHER" id="PTHR48022:SF11">
    <property type="entry name" value="MONOSACCHARIDE TRANSPORTER (HXT8), PUTATIVE (AFU_ORTHOLOGUE AFUA_2G08120)-RELATED"/>
    <property type="match status" value="1"/>
</dbReference>
<dbReference type="FunFam" id="1.20.1250.20:FF:000134">
    <property type="entry name" value="MFS sugar transporter protein"/>
    <property type="match status" value="1"/>
</dbReference>
<evidence type="ECO:0000256" key="8">
    <source>
        <dbReference type="SAM" id="Phobius"/>
    </source>
</evidence>
<accession>A0A0D2EDQ9</accession>
<dbReference type="RefSeq" id="XP_016266270.1">
    <property type="nucleotide sequence ID" value="XM_016402373.1"/>
</dbReference>
<sequence>MAGAKPPKEHRSKFNVLIILFATLGSLTYGYCTCIIATTLGQPSFQVYMRLDTLSNAVQLIGAIQGLYQAGGLLGTAYVGLTGDKLGRRWAIFFASSVCVVGGVLQTASVHVGMFMAARFITGLGIGALVTLIPLWQTEVAPPRTRGFLVGLHGVFILLGYSLASWVGVGFFYVNAKGAQWRIPLAFQIIFPLLLASGILFLPESPRWLMERDRKDESLKVLHKIHTDLSDPEGHFAHREYRQIAQQIELEKTLPSSWASIFAIPSYRKRCLIGFSCMFFAQCTGTQVINNYGPTLYSRLGFNAANSLIIQAGWITCGIFANAINALLLDIFGRKWLMTAGMVGCSIALLGEIIMLAVFENSNNRAGNSAAVFFLFLHIGWYGSCLDASTYVYASEIWPTHLRARGCALSTSGLFVASLILLCAASDGFAAIGWKYYLVFLVMTVLGGTIFAVWFPETRHKPLEEIAAAFGDEVVDFHLDGENPLGTDKIAGSGHEVNLADSKDTRERKRGSR</sequence>
<dbReference type="PRINTS" id="PR00171">
    <property type="entry name" value="SUGRTRNSPORT"/>
</dbReference>
<dbReference type="VEuPathDB" id="FungiDB:PV06_01747"/>
<dbReference type="PROSITE" id="PS50850">
    <property type="entry name" value="MFS"/>
    <property type="match status" value="1"/>
</dbReference>
<name>A0A0D2EDQ9_9EURO</name>
<dbReference type="InterPro" id="IPR020846">
    <property type="entry name" value="MFS_dom"/>
</dbReference>
<comment type="similarity">
    <text evidence="2 7">Belongs to the major facilitator superfamily. Sugar transporter (TC 2.A.1.1) family.</text>
</comment>
<feature type="transmembrane region" description="Helical" evidence="8">
    <location>
        <begin position="90"/>
        <end position="108"/>
    </location>
</feature>
<dbReference type="GeneID" id="27353821"/>
<proteinExistence type="inferred from homology"/>
<feature type="domain" description="Major facilitator superfamily (MFS) profile" evidence="9">
    <location>
        <begin position="18"/>
        <end position="459"/>
    </location>
</feature>
<dbReference type="InterPro" id="IPR003663">
    <property type="entry name" value="Sugar/inositol_transpt"/>
</dbReference>
<dbReference type="EMBL" id="KN847333">
    <property type="protein sequence ID" value="KIW46054.1"/>
    <property type="molecule type" value="Genomic_DNA"/>
</dbReference>
<dbReference type="GO" id="GO:0005351">
    <property type="term" value="F:carbohydrate:proton symporter activity"/>
    <property type="evidence" value="ECO:0007669"/>
    <property type="project" value="TreeGrafter"/>
</dbReference>
<keyword evidence="6 8" id="KW-0472">Membrane</keyword>
<evidence type="ECO:0000256" key="2">
    <source>
        <dbReference type="ARBA" id="ARBA00010992"/>
    </source>
</evidence>
<evidence type="ECO:0000313" key="11">
    <source>
        <dbReference type="Proteomes" id="UP000053342"/>
    </source>
</evidence>
<feature type="transmembrane region" description="Helical" evidence="8">
    <location>
        <begin position="336"/>
        <end position="359"/>
    </location>
</feature>
<dbReference type="SUPFAM" id="SSF103473">
    <property type="entry name" value="MFS general substrate transporter"/>
    <property type="match status" value="1"/>
</dbReference>